<gene>
    <name evidence="3" type="ORF">SAMN02745124_03846</name>
</gene>
<feature type="domain" description="Sucrose phosphatase-like" evidence="2">
    <location>
        <begin position="4"/>
        <end position="271"/>
    </location>
</feature>
<name>A0A1M5YDB4_9BACT</name>
<evidence type="ECO:0000313" key="4">
    <source>
        <dbReference type="Proteomes" id="UP000184139"/>
    </source>
</evidence>
<keyword evidence="1" id="KW-0378">Hydrolase</keyword>
<dbReference type="Proteomes" id="UP000184139">
    <property type="component" value="Unassembled WGS sequence"/>
</dbReference>
<dbReference type="InterPro" id="IPR006379">
    <property type="entry name" value="HAD-SF_hydro_IIB"/>
</dbReference>
<organism evidence="3 4">
    <name type="scientific">Desulfofustis glycolicus DSM 9705</name>
    <dbReference type="NCBI Taxonomy" id="1121409"/>
    <lineage>
        <taxon>Bacteria</taxon>
        <taxon>Pseudomonadati</taxon>
        <taxon>Thermodesulfobacteriota</taxon>
        <taxon>Desulfobulbia</taxon>
        <taxon>Desulfobulbales</taxon>
        <taxon>Desulfocapsaceae</taxon>
        <taxon>Desulfofustis</taxon>
    </lineage>
</organism>
<dbReference type="EMBL" id="FQXS01000032">
    <property type="protein sequence ID" value="SHI09513.1"/>
    <property type="molecule type" value="Genomic_DNA"/>
</dbReference>
<dbReference type="STRING" id="1121409.SAMN02745124_03846"/>
<accession>A0A1M5YDB4</accession>
<protein>
    <recommendedName>
        <fullName evidence="2">Sucrose phosphatase-like domain-containing protein</fullName>
    </recommendedName>
</protein>
<dbReference type="SUPFAM" id="SSF56784">
    <property type="entry name" value="HAD-like"/>
    <property type="match status" value="1"/>
</dbReference>
<dbReference type="InterPro" id="IPR006380">
    <property type="entry name" value="SPP-like_dom"/>
</dbReference>
<dbReference type="Pfam" id="PF05116">
    <property type="entry name" value="S6PP"/>
    <property type="match status" value="1"/>
</dbReference>
<dbReference type="SFLD" id="SFLDG01140">
    <property type="entry name" value="C2.B:_Phosphomannomutase_and_P"/>
    <property type="match status" value="1"/>
</dbReference>
<dbReference type="Gene3D" id="3.40.50.1000">
    <property type="entry name" value="HAD superfamily/HAD-like"/>
    <property type="match status" value="1"/>
</dbReference>
<sequence>METILLCSDLDRTLIPNGAQPESAHARPLLNRLADYPKLRLGYVSGRDKRLVQQAISEYNLPQPDFVIGDVGTTLYRIRSNDWQVDSDWQHHIGKDWNGLTRDDIAELLIDHSSRELWLQPPEKQNTYKLSYFTEPDIDSKKLTEDLHTILQANSVSANLIWSRDEAENCGLLDILPASANKLEAIRFLIEQEGIEESRTVFAGDSGNDLDALTSGLQAILVKNAADDVRRQAVAALERNKMVDRLYLARGDLLSLNGNYSSGVIEGLAHFFPEILAWLEQSG</sequence>
<dbReference type="Gene3D" id="3.90.1070.10">
    <property type="match status" value="1"/>
</dbReference>
<dbReference type="AlphaFoldDB" id="A0A1M5YDB4"/>
<dbReference type="PANTHER" id="PTHR46521:SF4">
    <property type="entry name" value="SUCROSE-PHOSPHATASE 2-RELATED"/>
    <property type="match status" value="1"/>
</dbReference>
<dbReference type="SFLD" id="SFLDG01141">
    <property type="entry name" value="C2.B.1:_Sucrose_Phosphatase_Li"/>
    <property type="match status" value="1"/>
</dbReference>
<dbReference type="InterPro" id="IPR023214">
    <property type="entry name" value="HAD_sf"/>
</dbReference>
<keyword evidence="4" id="KW-1185">Reference proteome</keyword>
<dbReference type="OrthoDB" id="7847955at2"/>
<dbReference type="InterPro" id="IPR036412">
    <property type="entry name" value="HAD-like_sf"/>
</dbReference>
<dbReference type="GO" id="GO:0016791">
    <property type="term" value="F:phosphatase activity"/>
    <property type="evidence" value="ECO:0007669"/>
    <property type="project" value="UniProtKB-ARBA"/>
</dbReference>
<dbReference type="NCBIfam" id="TIGR01484">
    <property type="entry name" value="HAD-SF-IIB"/>
    <property type="match status" value="1"/>
</dbReference>
<evidence type="ECO:0000259" key="2">
    <source>
        <dbReference type="Pfam" id="PF05116"/>
    </source>
</evidence>
<dbReference type="InterPro" id="IPR051518">
    <property type="entry name" value="Sucrose_Phosphatase"/>
</dbReference>
<reference evidence="3 4" key="1">
    <citation type="submission" date="2016-11" db="EMBL/GenBank/DDBJ databases">
        <authorList>
            <person name="Jaros S."/>
            <person name="Januszkiewicz K."/>
            <person name="Wedrychowicz H."/>
        </authorList>
    </citation>
    <scope>NUCLEOTIDE SEQUENCE [LARGE SCALE GENOMIC DNA]</scope>
    <source>
        <strain evidence="3 4">DSM 9705</strain>
    </source>
</reference>
<evidence type="ECO:0000256" key="1">
    <source>
        <dbReference type="ARBA" id="ARBA00022801"/>
    </source>
</evidence>
<proteinExistence type="predicted"/>
<dbReference type="PANTHER" id="PTHR46521">
    <property type="entry name" value="SUCROSE-PHOSPHATASE 2-RELATED"/>
    <property type="match status" value="1"/>
</dbReference>
<dbReference type="SFLD" id="SFLDS00003">
    <property type="entry name" value="Haloacid_Dehalogenase"/>
    <property type="match status" value="1"/>
</dbReference>
<dbReference type="RefSeq" id="WP_073378688.1">
    <property type="nucleotide sequence ID" value="NZ_FQXS01000032.1"/>
</dbReference>
<evidence type="ECO:0000313" key="3">
    <source>
        <dbReference type="EMBL" id="SHI09513.1"/>
    </source>
</evidence>